<evidence type="ECO:0000313" key="4">
    <source>
        <dbReference type="EMBL" id="SIQ70307.1"/>
    </source>
</evidence>
<keyword evidence="1" id="KW-0328">Glycosyltransferase</keyword>
<protein>
    <submittedName>
        <fullName evidence="4">Glycosyltransferase involved in cell wall bisynthesis</fullName>
    </submittedName>
</protein>
<dbReference type="CDD" id="cd03801">
    <property type="entry name" value="GT4_PimA-like"/>
    <property type="match status" value="1"/>
</dbReference>
<organism evidence="4 5">
    <name type="scientific">Acidiphilium rubrum</name>
    <dbReference type="NCBI Taxonomy" id="526"/>
    <lineage>
        <taxon>Bacteria</taxon>
        <taxon>Pseudomonadati</taxon>
        <taxon>Pseudomonadota</taxon>
        <taxon>Alphaproteobacteria</taxon>
        <taxon>Acetobacterales</taxon>
        <taxon>Acidocellaceae</taxon>
        <taxon>Acidiphilium</taxon>
    </lineage>
</organism>
<evidence type="ECO:0000313" key="5">
    <source>
        <dbReference type="Proteomes" id="UP000186308"/>
    </source>
</evidence>
<accession>A0A8G2FD64</accession>
<keyword evidence="2 4" id="KW-0808">Transferase</keyword>
<dbReference type="EMBL" id="FTNE01000008">
    <property type="protein sequence ID" value="SIQ70307.1"/>
    <property type="molecule type" value="Genomic_DNA"/>
</dbReference>
<keyword evidence="5" id="KW-1185">Reference proteome</keyword>
<proteinExistence type="predicted"/>
<comment type="caution">
    <text evidence="4">The sequence shown here is derived from an EMBL/GenBank/DDBJ whole genome shotgun (WGS) entry which is preliminary data.</text>
</comment>
<dbReference type="AlphaFoldDB" id="A0A8G2FD64"/>
<reference evidence="4 5" key="1">
    <citation type="submission" date="2017-01" db="EMBL/GenBank/DDBJ databases">
        <authorList>
            <person name="Varghese N."/>
            <person name="Submissions S."/>
        </authorList>
    </citation>
    <scope>NUCLEOTIDE SEQUENCE [LARGE SCALE GENOMIC DNA]</scope>
    <source>
        <strain evidence="4 5">ATCC 35905</strain>
    </source>
</reference>
<dbReference type="SUPFAM" id="SSF53756">
    <property type="entry name" value="UDP-Glycosyltransferase/glycogen phosphorylase"/>
    <property type="match status" value="1"/>
</dbReference>
<dbReference type="Proteomes" id="UP000186308">
    <property type="component" value="Unassembled WGS sequence"/>
</dbReference>
<dbReference type="GO" id="GO:0016757">
    <property type="term" value="F:glycosyltransferase activity"/>
    <property type="evidence" value="ECO:0007669"/>
    <property type="project" value="UniProtKB-KW"/>
</dbReference>
<sequence length="365" mass="38159">MKPGRPPAGIAMVLPASEGFAPGRAGAIALVVQRLAHAAGACVIGRAEPAVFPGIDYRPAHGRPPLIYGMNVLRHLLALQPASIEIHQQPRLAVTIARLMPRSRVMLFIHNDPLTMRGLKRAAQRAHIMTRLHRVICVSTYLAERFGTSLPPATRVSPTHRPIALPNPLTLAELPPPTTSRSRTILFAGRIVEPKGIADFITACASALPHLPGWQATIIGGDRFGPNSAETPYVAAMRAAAKAAGIGFAGYRPHADVLAAMATAAIVVVPSRWPEPFGLTALEALASGAALIATNTGGLPEVTGDAAILIDPGDAAALAAAITALATDDHAREMRAAAGIARARAFDTPVIAARLQTLRGEKTAL</sequence>
<feature type="domain" description="Glycosyl transferase family 1" evidence="3">
    <location>
        <begin position="181"/>
        <end position="336"/>
    </location>
</feature>
<dbReference type="Pfam" id="PF00534">
    <property type="entry name" value="Glycos_transf_1"/>
    <property type="match status" value="1"/>
</dbReference>
<gene>
    <name evidence="4" type="ORF">SAMN05421828_10851</name>
</gene>
<dbReference type="PANTHER" id="PTHR12526">
    <property type="entry name" value="GLYCOSYLTRANSFERASE"/>
    <property type="match status" value="1"/>
</dbReference>
<dbReference type="RefSeq" id="WP_245594045.1">
    <property type="nucleotide sequence ID" value="NZ_FTNE01000008.1"/>
</dbReference>
<name>A0A8G2FD64_ACIRU</name>
<evidence type="ECO:0000256" key="2">
    <source>
        <dbReference type="ARBA" id="ARBA00022679"/>
    </source>
</evidence>
<evidence type="ECO:0000256" key="1">
    <source>
        <dbReference type="ARBA" id="ARBA00022676"/>
    </source>
</evidence>
<evidence type="ECO:0000259" key="3">
    <source>
        <dbReference type="Pfam" id="PF00534"/>
    </source>
</evidence>
<dbReference type="InterPro" id="IPR001296">
    <property type="entry name" value="Glyco_trans_1"/>
</dbReference>
<dbReference type="Gene3D" id="3.40.50.2000">
    <property type="entry name" value="Glycogen Phosphorylase B"/>
    <property type="match status" value="2"/>
</dbReference>
<dbReference type="PANTHER" id="PTHR12526:SF510">
    <property type="entry name" value="D-INOSITOL 3-PHOSPHATE GLYCOSYLTRANSFERASE"/>
    <property type="match status" value="1"/>
</dbReference>